<feature type="compositionally biased region" description="Basic and acidic residues" evidence="1">
    <location>
        <begin position="499"/>
        <end position="511"/>
    </location>
</feature>
<feature type="compositionally biased region" description="Polar residues" evidence="1">
    <location>
        <begin position="716"/>
        <end position="730"/>
    </location>
</feature>
<evidence type="ECO:0000313" key="3">
    <source>
        <dbReference type="Proteomes" id="UP001437256"/>
    </source>
</evidence>
<organism evidence="2 3">
    <name type="scientific">Marasmius tenuissimus</name>
    <dbReference type="NCBI Taxonomy" id="585030"/>
    <lineage>
        <taxon>Eukaryota</taxon>
        <taxon>Fungi</taxon>
        <taxon>Dikarya</taxon>
        <taxon>Basidiomycota</taxon>
        <taxon>Agaricomycotina</taxon>
        <taxon>Agaricomycetes</taxon>
        <taxon>Agaricomycetidae</taxon>
        <taxon>Agaricales</taxon>
        <taxon>Marasmiineae</taxon>
        <taxon>Marasmiaceae</taxon>
        <taxon>Marasmius</taxon>
    </lineage>
</organism>
<feature type="region of interest" description="Disordered" evidence="1">
    <location>
        <begin position="569"/>
        <end position="643"/>
    </location>
</feature>
<evidence type="ECO:0000313" key="2">
    <source>
        <dbReference type="EMBL" id="KAL0056853.1"/>
    </source>
</evidence>
<protein>
    <submittedName>
        <fullName evidence="2">Uncharacterized protein</fullName>
    </submittedName>
</protein>
<feature type="region of interest" description="Disordered" evidence="1">
    <location>
        <begin position="305"/>
        <end position="334"/>
    </location>
</feature>
<accession>A0ABR2Z7T0</accession>
<feature type="region of interest" description="Disordered" evidence="1">
    <location>
        <begin position="425"/>
        <end position="529"/>
    </location>
</feature>
<keyword evidence="3" id="KW-1185">Reference proteome</keyword>
<feature type="region of interest" description="Disordered" evidence="1">
    <location>
        <begin position="685"/>
        <end position="730"/>
    </location>
</feature>
<feature type="compositionally biased region" description="Low complexity" evidence="1">
    <location>
        <begin position="589"/>
        <end position="606"/>
    </location>
</feature>
<reference evidence="2 3" key="1">
    <citation type="submission" date="2024-05" db="EMBL/GenBank/DDBJ databases">
        <title>A draft genome resource for the thread blight pathogen Marasmius tenuissimus strain MS-2.</title>
        <authorList>
            <person name="Yulfo-Soto G.E."/>
            <person name="Baruah I.K."/>
            <person name="Amoako-Attah I."/>
            <person name="Bukari Y."/>
            <person name="Meinhardt L.W."/>
            <person name="Bailey B.A."/>
            <person name="Cohen S.P."/>
        </authorList>
    </citation>
    <scope>NUCLEOTIDE SEQUENCE [LARGE SCALE GENOMIC DNA]</scope>
    <source>
        <strain evidence="2 3">MS-2</strain>
    </source>
</reference>
<feature type="compositionally biased region" description="Basic residues" evidence="1">
    <location>
        <begin position="692"/>
        <end position="704"/>
    </location>
</feature>
<dbReference type="Proteomes" id="UP001437256">
    <property type="component" value="Unassembled WGS sequence"/>
</dbReference>
<evidence type="ECO:0000256" key="1">
    <source>
        <dbReference type="SAM" id="MobiDB-lite"/>
    </source>
</evidence>
<name>A0ABR2Z7T0_9AGAR</name>
<gene>
    <name evidence="2" type="ORF">AAF712_016533</name>
</gene>
<feature type="compositionally biased region" description="Polar residues" evidence="1">
    <location>
        <begin position="306"/>
        <end position="315"/>
    </location>
</feature>
<feature type="compositionally biased region" description="Polar residues" evidence="1">
    <location>
        <begin position="469"/>
        <end position="483"/>
    </location>
</feature>
<feature type="region of interest" description="Disordered" evidence="1">
    <location>
        <begin position="98"/>
        <end position="146"/>
    </location>
</feature>
<sequence length="730" mass="81227">MPVRPDYPYYSPGYSTVSDSCDEAGNSKKVDWTLRELRAFEYKIENLMTDIEIRQLHTTSLLKELIAKTNNTQRDSELDIRVIKKDLGRILDSLSVDRTQAEPSNPRLLPIRNRLPAQQTFPNSPPKSLKRDRASAPPEYPDYGRNKSTAISQFWHRGTKRLRISPTLSEVDDIEHLGRHQRNITYPMNNSNNSLGYATYDELVNSQNPVFRQAVTTIDNLKMELNEKDRTIADRDKELVEVHTKYETTKSTLDDMMSKLPSLSSGNSADGLIFITKPKLADLEQQNYLNVRFWRQRTFDDYEAQHANNETNGFTTAKRKPGRPRKSDSADDDDPVYIWLEGEDGKPADEARRSQMVAKLYRLCKALFDRGLASNTWGNISDTSAEYVILGLCHEYIEFRLSEGRWKAEKFVTLKYGGWARRHFPAEHTRQSKKRKQSSPDTEPEKDIEDPSAMEIDSGTFPPPGTDGHNVTPNTNSCSQEPGQTHEHESSQIVLDNGEEQRQLPDAEPEPRTSTPAIHNVSHPVPDAPASLELARSSGARVQTPSLVFVPSQQIDPFGDASLYINLNPPAQTFTTSTSPGSEKGGPDSAASPRPASAPSSSAAPTINPPEPTPTIPTLTAKVSGPKRTAAKPKSGRVCVPNESNGVQNLARRRFCEIQSANGKPAFETEFVKWYNSPDSASVRQACEGDSKKHRAAARSRKNQQARQAASDILAGQSQGEDTPASPSTG</sequence>
<feature type="compositionally biased region" description="Acidic residues" evidence="1">
    <location>
        <begin position="442"/>
        <end position="452"/>
    </location>
</feature>
<feature type="compositionally biased region" description="Polar residues" evidence="1">
    <location>
        <begin position="569"/>
        <end position="581"/>
    </location>
</feature>
<comment type="caution">
    <text evidence="2">The sequence shown here is derived from an EMBL/GenBank/DDBJ whole genome shotgun (WGS) entry which is preliminary data.</text>
</comment>
<dbReference type="EMBL" id="JBBXMP010000876">
    <property type="protein sequence ID" value="KAL0056853.1"/>
    <property type="molecule type" value="Genomic_DNA"/>
</dbReference>
<proteinExistence type="predicted"/>